<feature type="transmembrane region" description="Helical" evidence="1">
    <location>
        <begin position="121"/>
        <end position="141"/>
    </location>
</feature>
<evidence type="ECO:0000313" key="2">
    <source>
        <dbReference type="EMBL" id="MPC31376.1"/>
    </source>
</evidence>
<dbReference type="EMBL" id="VSRR010002424">
    <property type="protein sequence ID" value="MPC31376.1"/>
    <property type="molecule type" value="Genomic_DNA"/>
</dbReference>
<proteinExistence type="predicted"/>
<evidence type="ECO:0000313" key="3">
    <source>
        <dbReference type="Proteomes" id="UP000324222"/>
    </source>
</evidence>
<comment type="caution">
    <text evidence="2">The sequence shown here is derived from an EMBL/GenBank/DDBJ whole genome shotgun (WGS) entry which is preliminary data.</text>
</comment>
<accession>A0A5B7EDS7</accession>
<keyword evidence="1" id="KW-0472">Membrane</keyword>
<keyword evidence="3" id="KW-1185">Reference proteome</keyword>
<reference evidence="2 3" key="1">
    <citation type="submission" date="2019-05" db="EMBL/GenBank/DDBJ databases">
        <title>Another draft genome of Portunus trituberculatus and its Hox gene families provides insights of decapod evolution.</title>
        <authorList>
            <person name="Jeong J.-H."/>
            <person name="Song I."/>
            <person name="Kim S."/>
            <person name="Choi T."/>
            <person name="Kim D."/>
            <person name="Ryu S."/>
            <person name="Kim W."/>
        </authorList>
    </citation>
    <scope>NUCLEOTIDE SEQUENCE [LARGE SCALE GENOMIC DNA]</scope>
    <source>
        <tissue evidence="2">Muscle</tissue>
    </source>
</reference>
<evidence type="ECO:0000256" key="1">
    <source>
        <dbReference type="SAM" id="Phobius"/>
    </source>
</evidence>
<keyword evidence="1" id="KW-1133">Transmembrane helix</keyword>
<sequence length="148" mass="16412">MRVPAVVHDQVFPLSRPLKCTLIRGQLRGRVSSRTVQREEECREMGGIGESGRGAMRPRFQEHPTKKTSVHPCQFLPSVALIEPRTFREGREKRRGAPEMMVVRRKEGDACVRERPARTPFSNGCSAGVVVVAAGVVLVAWHGGSVQK</sequence>
<gene>
    <name evidence="2" type="ORF">E2C01_024664</name>
</gene>
<keyword evidence="1" id="KW-0812">Transmembrane</keyword>
<dbReference type="Proteomes" id="UP000324222">
    <property type="component" value="Unassembled WGS sequence"/>
</dbReference>
<name>A0A5B7EDS7_PORTR</name>
<protein>
    <submittedName>
        <fullName evidence="2">Uncharacterized protein</fullName>
    </submittedName>
</protein>
<organism evidence="2 3">
    <name type="scientific">Portunus trituberculatus</name>
    <name type="common">Swimming crab</name>
    <name type="synonym">Neptunus trituberculatus</name>
    <dbReference type="NCBI Taxonomy" id="210409"/>
    <lineage>
        <taxon>Eukaryota</taxon>
        <taxon>Metazoa</taxon>
        <taxon>Ecdysozoa</taxon>
        <taxon>Arthropoda</taxon>
        <taxon>Crustacea</taxon>
        <taxon>Multicrustacea</taxon>
        <taxon>Malacostraca</taxon>
        <taxon>Eumalacostraca</taxon>
        <taxon>Eucarida</taxon>
        <taxon>Decapoda</taxon>
        <taxon>Pleocyemata</taxon>
        <taxon>Brachyura</taxon>
        <taxon>Eubrachyura</taxon>
        <taxon>Portunoidea</taxon>
        <taxon>Portunidae</taxon>
        <taxon>Portuninae</taxon>
        <taxon>Portunus</taxon>
    </lineage>
</organism>
<dbReference type="AlphaFoldDB" id="A0A5B7EDS7"/>